<comment type="caution">
    <text evidence="1">The sequence shown here is derived from an EMBL/GenBank/DDBJ whole genome shotgun (WGS) entry which is preliminary data.</text>
</comment>
<dbReference type="Proteomes" id="UP001467690">
    <property type="component" value="Unassembled WGS sequence"/>
</dbReference>
<evidence type="ECO:0000313" key="1">
    <source>
        <dbReference type="EMBL" id="MER2491707.1"/>
    </source>
</evidence>
<evidence type="ECO:0000313" key="2">
    <source>
        <dbReference type="Proteomes" id="UP001467690"/>
    </source>
</evidence>
<proteinExistence type="predicted"/>
<dbReference type="GO" id="GO:0016746">
    <property type="term" value="F:acyltransferase activity"/>
    <property type="evidence" value="ECO:0007669"/>
    <property type="project" value="UniProtKB-KW"/>
</dbReference>
<keyword evidence="1" id="KW-0808">Transferase</keyword>
<keyword evidence="2" id="KW-1185">Reference proteome</keyword>
<dbReference type="InterPro" id="IPR022484">
    <property type="entry name" value="PEP-CTERM/exosrtase_acylTfrase"/>
</dbReference>
<dbReference type="InterPro" id="IPR016181">
    <property type="entry name" value="Acyl_CoA_acyltransferase"/>
</dbReference>
<dbReference type="Gene3D" id="3.40.630.30">
    <property type="match status" value="1"/>
</dbReference>
<dbReference type="SUPFAM" id="SSF55729">
    <property type="entry name" value="Acyl-CoA N-acyltransferases (Nat)"/>
    <property type="match status" value="1"/>
</dbReference>
<accession>A0ABV1RG93</accession>
<organism evidence="1 2">
    <name type="scientific">Catenovulum sediminis</name>
    <dbReference type="NCBI Taxonomy" id="1740262"/>
    <lineage>
        <taxon>Bacteria</taxon>
        <taxon>Pseudomonadati</taxon>
        <taxon>Pseudomonadota</taxon>
        <taxon>Gammaproteobacteria</taxon>
        <taxon>Alteromonadales</taxon>
        <taxon>Alteromonadaceae</taxon>
        <taxon>Catenovulum</taxon>
    </lineage>
</organism>
<sequence length="304" mass="34829">MRALRKLADKPVIGPIVKSAMRYFADKKVDSISSHFSQFLKPVFAYTDNLKTETFKVRHNVYCEELHFLELSESGLERDAFDNHSLHCAIQHKHTNQFAGTVRLVYSSDKNEKLPIEAYCIDSIKNEEIHPSDFSRDKICEISRLAIPAQFRRRNADKFKGAATGAINEQAYSEDELRCFPFIAVGLYMSCASMAHHNGIKHCFVMMEPRLARSLRFVGIPFKQIGPIVEYHGKRAPYYISNKMLMDSLSPGFRKLMFKIEDDLEGQFLAAKQQGYINHNKPKNILTAHKNAFVSTNGKKLFQL</sequence>
<dbReference type="Pfam" id="PF13444">
    <property type="entry name" value="Acetyltransf_5"/>
    <property type="match status" value="1"/>
</dbReference>
<dbReference type="EMBL" id="JBELOE010000143">
    <property type="protein sequence ID" value="MER2491707.1"/>
    <property type="molecule type" value="Genomic_DNA"/>
</dbReference>
<gene>
    <name evidence="1" type="ORF">ABS311_07405</name>
</gene>
<name>A0ABV1RG93_9ALTE</name>
<reference evidence="1 2" key="1">
    <citation type="submission" date="2024-06" db="EMBL/GenBank/DDBJ databases">
        <authorList>
            <person name="Chen R.Y."/>
        </authorList>
    </citation>
    <scope>NUCLEOTIDE SEQUENCE [LARGE SCALE GENOMIC DNA]</scope>
    <source>
        <strain evidence="1 2">D2</strain>
    </source>
</reference>
<keyword evidence="1" id="KW-0012">Acyltransferase</keyword>
<dbReference type="NCBIfam" id="TIGR03694">
    <property type="entry name" value="exosort_acyl"/>
    <property type="match status" value="1"/>
</dbReference>
<protein>
    <submittedName>
        <fullName evidence="1">PEP-CTERM/exosortase system-associated acyltransferase</fullName>
    </submittedName>
</protein>
<dbReference type="RefSeq" id="WP_350401293.1">
    <property type="nucleotide sequence ID" value="NZ_JBELOE010000143.1"/>
</dbReference>